<sequence>MVQFSSISGFALASFIIVVTVTPTPLGLSGEQLYCIRANARKEPWDNRCLSNLNI</sequence>
<organism evidence="1 3">
    <name type="scientific">Pyrenophora tritici-repentis</name>
    <dbReference type="NCBI Taxonomy" id="45151"/>
    <lineage>
        <taxon>Eukaryota</taxon>
        <taxon>Fungi</taxon>
        <taxon>Dikarya</taxon>
        <taxon>Ascomycota</taxon>
        <taxon>Pezizomycotina</taxon>
        <taxon>Dothideomycetes</taxon>
        <taxon>Pleosporomycetidae</taxon>
        <taxon>Pleosporales</taxon>
        <taxon>Pleosporineae</taxon>
        <taxon>Pleosporaceae</taxon>
        <taxon>Pyrenophora</taxon>
    </lineage>
</organism>
<comment type="caution">
    <text evidence="1">The sequence shown here is derived from an EMBL/GenBank/DDBJ whole genome shotgun (WGS) entry which is preliminary data.</text>
</comment>
<reference evidence="4" key="4">
    <citation type="journal article" date="2022" name="Microb. Genom.">
        <title>A global pangenome for the wheat fungal pathogen Pyrenophora tritici-repentis and prediction of effector protein structural homology.</title>
        <authorList>
            <person name="Moolhuijzen P.M."/>
            <person name="See P.T."/>
            <person name="Shi G."/>
            <person name="Powell H.R."/>
            <person name="Cockram J."/>
            <person name="Jorgensen L.N."/>
            <person name="Benslimane H."/>
            <person name="Strelkov S.E."/>
            <person name="Turner J."/>
            <person name="Liu Z."/>
            <person name="Moffat C.S."/>
        </authorList>
    </citation>
    <scope>NUCLEOTIDE SEQUENCE [LARGE SCALE GENOMIC DNA]</scope>
</reference>
<protein>
    <submittedName>
        <fullName evidence="1">Uncharacterized protein</fullName>
    </submittedName>
</protein>
<reference evidence="2" key="2">
    <citation type="submission" date="2021-05" db="EMBL/GenBank/DDBJ databases">
        <authorList>
            <person name="Moolhuijzen P.M."/>
            <person name="Moffat C.S."/>
        </authorList>
    </citation>
    <scope>NUCLEOTIDE SEQUENCE</scope>
    <source>
        <strain evidence="2">86-124</strain>
    </source>
</reference>
<evidence type="ECO:0000313" key="3">
    <source>
        <dbReference type="Proteomes" id="UP000245464"/>
    </source>
</evidence>
<dbReference type="AlphaFoldDB" id="A0A2W1DUB8"/>
<evidence type="ECO:0000313" key="4">
    <source>
        <dbReference type="Proteomes" id="UP000249757"/>
    </source>
</evidence>
<evidence type="ECO:0000313" key="2">
    <source>
        <dbReference type="EMBL" id="KAI1514690.1"/>
    </source>
</evidence>
<keyword evidence="4" id="KW-1185">Reference proteome</keyword>
<dbReference type="Proteomes" id="UP000245464">
    <property type="component" value="Chromosome 2"/>
</dbReference>
<reference evidence="1 3" key="1">
    <citation type="journal article" date="2018" name="BMC Genomics">
        <title>Comparative genomics of the wheat fungal pathogen Pyrenophora tritici-repentis reveals chromosomal variations and genome plasticity.</title>
        <authorList>
            <person name="Moolhuijzen P."/>
            <person name="See P.T."/>
            <person name="Hane J.K."/>
            <person name="Shi G."/>
            <person name="Liu Z."/>
            <person name="Oliver R.P."/>
            <person name="Moffat C.S."/>
        </authorList>
    </citation>
    <scope>NUCLEOTIDE SEQUENCE [LARGE SCALE GENOMIC DNA]</scope>
    <source>
        <strain evidence="1">M4</strain>
    </source>
</reference>
<gene>
    <name evidence="2" type="ORF">Ptr86124_006013</name>
    <name evidence="1" type="ORF">PtrM4_071920</name>
</gene>
<accession>A0A2W1DUB8</accession>
<proteinExistence type="predicted"/>
<dbReference type="Proteomes" id="UP000249757">
    <property type="component" value="Unassembled WGS sequence"/>
</dbReference>
<reference evidence="2" key="3">
    <citation type="journal article" date="2022" name="bioRxiv">
        <title>A global pangenome for the wheat fungal pathogen Pyrenophora tritici-repentis and prediction of effector protein structural homology.</title>
        <authorList>
            <person name="Moolhuijzen P."/>
            <person name="See P.T."/>
            <person name="Shi G."/>
            <person name="Powell H.R."/>
            <person name="Cockram J."/>
            <person name="Jorgensen L.N."/>
            <person name="Benslimane H."/>
            <person name="Strelkov S.E."/>
            <person name="Turner J."/>
            <person name="Liu Z."/>
            <person name="Moffat C.S."/>
        </authorList>
    </citation>
    <scope>NUCLEOTIDE SEQUENCE</scope>
    <source>
        <strain evidence="2">86-124</strain>
    </source>
</reference>
<evidence type="ECO:0000313" key="1">
    <source>
        <dbReference type="EMBL" id="KAF7575568.1"/>
    </source>
</evidence>
<name>A0A2W1DUB8_9PLEO</name>
<dbReference type="EMBL" id="NRDI02000007">
    <property type="protein sequence ID" value="KAI1514690.1"/>
    <property type="molecule type" value="Genomic_DNA"/>
</dbReference>
<dbReference type="EMBL" id="NQIK02000002">
    <property type="protein sequence ID" value="KAF7575568.1"/>
    <property type="molecule type" value="Genomic_DNA"/>
</dbReference>